<dbReference type="UniPathway" id="UPA00359">
    <property type="reaction ID" value="UER00478"/>
</dbReference>
<dbReference type="STRING" id="1795632.TH606_00050"/>
<keyword evidence="7 12" id="KW-0479">Metal-binding</keyword>
<feature type="binding site" evidence="12">
    <location>
        <position position="236"/>
    </location>
    <ligand>
        <name>Zn(2+)</name>
        <dbReference type="ChEBI" id="CHEBI:29105"/>
    </ligand>
</feature>
<evidence type="ECO:0000256" key="7">
    <source>
        <dbReference type="ARBA" id="ARBA00022723"/>
    </source>
</evidence>
<dbReference type="Gene3D" id="3.30.1700.10">
    <property type="entry name" value="lpxc deacetylase, domain 2"/>
    <property type="match status" value="1"/>
</dbReference>
<dbReference type="HAMAP" id="MF_00388">
    <property type="entry name" value="LpxC"/>
    <property type="match status" value="1"/>
</dbReference>
<evidence type="ECO:0000256" key="8">
    <source>
        <dbReference type="ARBA" id="ARBA00022801"/>
    </source>
</evidence>
<reference evidence="13 14" key="1">
    <citation type="submission" date="2016-02" db="EMBL/GenBank/DDBJ databases">
        <title>Draft genome sequence of Thermodesulfatator sp. S606.</title>
        <authorList>
            <person name="Lai Q."/>
            <person name="Cao J."/>
            <person name="Dupont S."/>
            <person name="Shao Z."/>
            <person name="Jebbar M."/>
            <person name="Alain K."/>
        </authorList>
    </citation>
    <scope>NUCLEOTIDE SEQUENCE [LARGE SCALE GENOMIC DNA]</scope>
    <source>
        <strain evidence="13 14">S606</strain>
    </source>
</reference>
<keyword evidence="10 12" id="KW-0443">Lipid metabolism</keyword>
<keyword evidence="14" id="KW-1185">Reference proteome</keyword>
<feature type="binding site" evidence="12">
    <location>
        <position position="240"/>
    </location>
    <ligand>
        <name>Zn(2+)</name>
        <dbReference type="ChEBI" id="CHEBI:29105"/>
    </ligand>
</feature>
<dbReference type="PANTHER" id="PTHR33694:SF1">
    <property type="entry name" value="UDP-3-O-ACYL-N-ACETYLGLUCOSAMINE DEACETYLASE 1, MITOCHONDRIAL-RELATED"/>
    <property type="match status" value="1"/>
</dbReference>
<sequence>MELFQHTILESFKLSGEGVLSGKEILLEFCPAPPNHGIVFVRADLPTPVSIPVTPETAFAIDGASGVALGKHHILYVEHLLSALNGLAIDNLLIRVYGEEIPLFDGSAKVFIETFLALGRKPQWALRRYIQIEEEIVVTDERGRVVISPAEGLKVSCEINFPHPLIGKQSFSLDVCQEKYVSQISFARTFAFLEDIVRLRKAGVLRGGSLDNAIVLDEAQILNPDGLRFPDEFVRHKVLDVIGDLYLLGAPVLAKVEAKCSSHKLHQKAIQAVWNSAYAWRWYPSPGRAPVKPAALLPAFAA</sequence>
<evidence type="ECO:0000256" key="11">
    <source>
        <dbReference type="ARBA" id="ARBA00024535"/>
    </source>
</evidence>
<keyword evidence="5 12" id="KW-0444">Lipid biosynthesis</keyword>
<dbReference type="GO" id="GO:0046872">
    <property type="term" value="F:metal ion binding"/>
    <property type="evidence" value="ECO:0007669"/>
    <property type="project" value="UniProtKB-KW"/>
</dbReference>
<comment type="function">
    <text evidence="2 12">Catalyzes the hydrolysis of UDP-3-O-myristoyl-N-acetylglucosamine to form UDP-3-O-myristoylglucosamine and acetate, the committed step in lipid A biosynthesis.</text>
</comment>
<feature type="active site" description="Proton donor" evidence="12">
    <location>
        <position position="263"/>
    </location>
</feature>
<evidence type="ECO:0000313" key="13">
    <source>
        <dbReference type="EMBL" id="OAG28692.1"/>
    </source>
</evidence>
<dbReference type="Proteomes" id="UP000076964">
    <property type="component" value="Unassembled WGS sequence"/>
</dbReference>
<dbReference type="EMBL" id="LSFI01000001">
    <property type="protein sequence ID" value="OAG28692.1"/>
    <property type="molecule type" value="Genomic_DNA"/>
</dbReference>
<comment type="pathway">
    <text evidence="3 12">Glycolipid biosynthesis; lipid IV(A) biosynthesis; lipid IV(A) from (3R)-3-hydroxytetradecanoyl-[acyl-carrier-protein] and UDP-N-acetyl-alpha-D-glucosamine: step 2/6.</text>
</comment>
<dbReference type="GO" id="GO:0103117">
    <property type="term" value="F:UDP-3-O-acyl-N-acetylglucosamine deacetylase activity"/>
    <property type="evidence" value="ECO:0007669"/>
    <property type="project" value="UniProtKB-UniRule"/>
</dbReference>
<evidence type="ECO:0000256" key="9">
    <source>
        <dbReference type="ARBA" id="ARBA00022833"/>
    </source>
</evidence>
<comment type="caution">
    <text evidence="13">The sequence shown here is derived from an EMBL/GenBank/DDBJ whole genome shotgun (WGS) entry which is preliminary data.</text>
</comment>
<accession>A0A177EBZ7</accession>
<evidence type="ECO:0000313" key="14">
    <source>
        <dbReference type="Proteomes" id="UP000076964"/>
    </source>
</evidence>
<evidence type="ECO:0000256" key="1">
    <source>
        <dbReference type="ARBA" id="ARBA00001947"/>
    </source>
</evidence>
<dbReference type="PANTHER" id="PTHR33694">
    <property type="entry name" value="UDP-3-O-ACYL-N-ACETYLGLUCOSAMINE DEACETYLASE 1, MITOCHONDRIAL-RELATED"/>
    <property type="match status" value="1"/>
</dbReference>
<dbReference type="RefSeq" id="WP_068540342.1">
    <property type="nucleotide sequence ID" value="NZ_LSFI01000001.1"/>
</dbReference>
<gene>
    <name evidence="12" type="primary">lpxC</name>
    <name evidence="13" type="ORF">TH606_00050</name>
</gene>
<dbReference type="AlphaFoldDB" id="A0A177EBZ7"/>
<comment type="similarity">
    <text evidence="12">Belongs to the LpxC family.</text>
</comment>
<evidence type="ECO:0000256" key="12">
    <source>
        <dbReference type="HAMAP-Rule" id="MF_00388"/>
    </source>
</evidence>
<evidence type="ECO:0000256" key="10">
    <source>
        <dbReference type="ARBA" id="ARBA00023098"/>
    </source>
</evidence>
<evidence type="ECO:0000256" key="2">
    <source>
        <dbReference type="ARBA" id="ARBA00002923"/>
    </source>
</evidence>
<feature type="binding site" evidence="12">
    <location>
        <position position="79"/>
    </location>
    <ligand>
        <name>Zn(2+)</name>
        <dbReference type="ChEBI" id="CHEBI:29105"/>
    </ligand>
</feature>
<keyword evidence="9 12" id="KW-0862">Zinc</keyword>
<dbReference type="Pfam" id="PF03331">
    <property type="entry name" value="LpxC"/>
    <property type="match status" value="1"/>
</dbReference>
<dbReference type="GO" id="GO:0016020">
    <property type="term" value="C:membrane"/>
    <property type="evidence" value="ECO:0007669"/>
    <property type="project" value="GOC"/>
</dbReference>
<dbReference type="InterPro" id="IPR015870">
    <property type="entry name" value="UDP-acyl_N-AcGlcN_deAcase_N"/>
</dbReference>
<proteinExistence type="inferred from homology"/>
<name>A0A177EBZ7_9BACT</name>
<dbReference type="Gene3D" id="3.30.230.20">
    <property type="entry name" value="lpxc deacetylase, domain 1"/>
    <property type="match status" value="1"/>
</dbReference>
<organism evidence="13 14">
    <name type="scientific">Thermodesulfatator autotrophicus</name>
    <dbReference type="NCBI Taxonomy" id="1795632"/>
    <lineage>
        <taxon>Bacteria</taxon>
        <taxon>Pseudomonadati</taxon>
        <taxon>Thermodesulfobacteriota</taxon>
        <taxon>Thermodesulfobacteria</taxon>
        <taxon>Thermodesulfobacteriales</taxon>
        <taxon>Thermodesulfatatoraceae</taxon>
        <taxon>Thermodesulfatator</taxon>
    </lineage>
</organism>
<dbReference type="EC" id="3.5.1.108" evidence="4 12"/>
<dbReference type="GO" id="GO:0009245">
    <property type="term" value="P:lipid A biosynthetic process"/>
    <property type="evidence" value="ECO:0007669"/>
    <property type="project" value="UniProtKB-UniRule"/>
</dbReference>
<comment type="catalytic activity">
    <reaction evidence="11 12">
        <text>a UDP-3-O-[(3R)-3-hydroxyacyl]-N-acetyl-alpha-D-glucosamine + H2O = a UDP-3-O-[(3R)-3-hydroxyacyl]-alpha-D-glucosamine + acetate</text>
        <dbReference type="Rhea" id="RHEA:67816"/>
        <dbReference type="ChEBI" id="CHEBI:15377"/>
        <dbReference type="ChEBI" id="CHEBI:30089"/>
        <dbReference type="ChEBI" id="CHEBI:137740"/>
        <dbReference type="ChEBI" id="CHEBI:173225"/>
        <dbReference type="EC" id="3.5.1.108"/>
    </reaction>
</comment>
<protein>
    <recommendedName>
        <fullName evidence="4 12">UDP-3-O-acyl-N-acetylglucosamine deacetylase</fullName>
        <shortName evidence="12">UDP-3-O-acyl-GlcNAc deacetylase</shortName>
        <ecNumber evidence="4 12">3.5.1.108</ecNumber>
    </recommendedName>
    <alternativeName>
        <fullName evidence="12">UDP-3-O-[R-3-hydroxymyristoyl]-N-acetylglucosamine deacetylase</fullName>
    </alternativeName>
</protein>
<comment type="cofactor">
    <cofactor evidence="1 12">
        <name>Zn(2+)</name>
        <dbReference type="ChEBI" id="CHEBI:29105"/>
    </cofactor>
</comment>
<evidence type="ECO:0000256" key="6">
    <source>
        <dbReference type="ARBA" id="ARBA00022556"/>
    </source>
</evidence>
<keyword evidence="6 12" id="KW-0441">Lipid A biosynthesis</keyword>
<evidence type="ECO:0000256" key="4">
    <source>
        <dbReference type="ARBA" id="ARBA00012745"/>
    </source>
</evidence>
<dbReference type="NCBIfam" id="TIGR00325">
    <property type="entry name" value="lpxC"/>
    <property type="match status" value="1"/>
</dbReference>
<dbReference type="InterPro" id="IPR004463">
    <property type="entry name" value="UDP-acyl_GlcNac_deAcase"/>
</dbReference>
<keyword evidence="8 12" id="KW-0378">Hydrolase</keyword>
<dbReference type="SUPFAM" id="SSF54211">
    <property type="entry name" value="Ribosomal protein S5 domain 2-like"/>
    <property type="match status" value="2"/>
</dbReference>
<dbReference type="InterPro" id="IPR011334">
    <property type="entry name" value="UDP-acyl_GlcNac_deAcase_C"/>
</dbReference>
<evidence type="ECO:0000256" key="5">
    <source>
        <dbReference type="ARBA" id="ARBA00022516"/>
    </source>
</evidence>
<dbReference type="InterPro" id="IPR020568">
    <property type="entry name" value="Ribosomal_Su5_D2-typ_SF"/>
</dbReference>
<evidence type="ECO:0000256" key="3">
    <source>
        <dbReference type="ARBA" id="ARBA00005002"/>
    </source>
</evidence>